<dbReference type="AlphaFoldDB" id="A0A371AS86"/>
<feature type="chain" id="PRO_5016697258" evidence="1">
    <location>
        <begin position="25"/>
        <end position="141"/>
    </location>
</feature>
<keyword evidence="1" id="KW-0732">Signal</keyword>
<keyword evidence="3" id="KW-1185">Reference proteome</keyword>
<gene>
    <name evidence="2" type="ORF">DWV06_13665</name>
</gene>
<comment type="caution">
    <text evidence="2">The sequence shown here is derived from an EMBL/GenBank/DDBJ whole genome shotgun (WGS) entry which is preliminary data.</text>
</comment>
<evidence type="ECO:0000313" key="2">
    <source>
        <dbReference type="EMBL" id="RDU22340.1"/>
    </source>
</evidence>
<dbReference type="Proteomes" id="UP000255036">
    <property type="component" value="Unassembled WGS sequence"/>
</dbReference>
<feature type="signal peptide" evidence="1">
    <location>
        <begin position="1"/>
        <end position="24"/>
    </location>
</feature>
<dbReference type="EMBL" id="QRCT01000049">
    <property type="protein sequence ID" value="RDU22340.1"/>
    <property type="molecule type" value="Genomic_DNA"/>
</dbReference>
<protein>
    <submittedName>
        <fullName evidence="2">Uncharacterized protein</fullName>
    </submittedName>
</protein>
<accession>A0A371AS86</accession>
<organism evidence="2 3">
    <name type="scientific">Anaerosacchariphilus polymeriproducens</name>
    <dbReference type="NCBI Taxonomy" id="1812858"/>
    <lineage>
        <taxon>Bacteria</taxon>
        <taxon>Bacillati</taxon>
        <taxon>Bacillota</taxon>
        <taxon>Clostridia</taxon>
        <taxon>Lachnospirales</taxon>
        <taxon>Lachnospiraceae</taxon>
        <taxon>Anaerosacchariphilus</taxon>
    </lineage>
</organism>
<evidence type="ECO:0000256" key="1">
    <source>
        <dbReference type="SAM" id="SignalP"/>
    </source>
</evidence>
<evidence type="ECO:0000313" key="3">
    <source>
        <dbReference type="Proteomes" id="UP000255036"/>
    </source>
</evidence>
<dbReference type="RefSeq" id="WP_115482750.1">
    <property type="nucleotide sequence ID" value="NZ_QRCT01000049.1"/>
</dbReference>
<reference evidence="2 3" key="1">
    <citation type="submission" date="2018-07" db="EMBL/GenBank/DDBJ databases">
        <title>Anaerosacharophilus polymeroproducens gen. nov. sp. nov., an anaerobic bacterium isolated from salt field.</title>
        <authorList>
            <person name="Kim W."/>
            <person name="Yang S.-H."/>
            <person name="Oh J."/>
            <person name="Lee J.-H."/>
            <person name="Kwon K.K."/>
        </authorList>
    </citation>
    <scope>NUCLEOTIDE SEQUENCE [LARGE SCALE GENOMIC DNA]</scope>
    <source>
        <strain evidence="2 3">MCWD5</strain>
    </source>
</reference>
<proteinExistence type="predicted"/>
<name>A0A371AS86_9FIRM</name>
<sequence>MKKIMIVLILLVTLCIGNTLSVFAQTDASTHLKGKEISSDSVPICDDSSSSRNSKLSLNVTASNVWYGWQVHAEGRLLCIEGSVTASAKHYTRTSMEKKSTGYVYKSAYNTGTGKVSVNKYDITPPSDPGSYTGRVHYGSL</sequence>